<dbReference type="EMBL" id="JAIZAY010000015">
    <property type="protein sequence ID" value="KAJ8028600.1"/>
    <property type="molecule type" value="Genomic_DNA"/>
</dbReference>
<keyword evidence="2" id="KW-1185">Reference proteome</keyword>
<name>A0A9Q1BL37_HOLLE</name>
<sequence length="190" mass="21922">MIDKIGLLMIDKKCLLMIDKIGLLMIDKIGLLMIDKIGLLMIDKRDQREISPGEKVIVKCGLRKKNEKKEEGKRERGINEIIDNGRKEKEPSEKVKGRVCPDMDDRWGHASFAKDGRKCGRMKMWKDEVEGMKHKKGEFLLNRVPRKQYIMACKSISRKRQGFTVHCLCRDDKMQAGSCDDLPGCSKLER</sequence>
<protein>
    <submittedName>
        <fullName evidence="1">Uncharacterized protein</fullName>
    </submittedName>
</protein>
<proteinExistence type="predicted"/>
<gene>
    <name evidence="1" type="ORF">HOLleu_30890</name>
</gene>
<reference evidence="1" key="1">
    <citation type="submission" date="2021-10" db="EMBL/GenBank/DDBJ databases">
        <title>Tropical sea cucumber genome reveals ecological adaptation and Cuvierian tubules defense mechanism.</title>
        <authorList>
            <person name="Chen T."/>
        </authorList>
    </citation>
    <scope>NUCLEOTIDE SEQUENCE</scope>
    <source>
        <strain evidence="1">Nanhai2018</strain>
        <tissue evidence="1">Muscle</tissue>
    </source>
</reference>
<dbReference type="OrthoDB" id="10630634at2759"/>
<dbReference type="AlphaFoldDB" id="A0A9Q1BL37"/>
<evidence type="ECO:0000313" key="1">
    <source>
        <dbReference type="EMBL" id="KAJ8028600.1"/>
    </source>
</evidence>
<comment type="caution">
    <text evidence="1">The sequence shown here is derived from an EMBL/GenBank/DDBJ whole genome shotgun (WGS) entry which is preliminary data.</text>
</comment>
<organism evidence="1 2">
    <name type="scientific">Holothuria leucospilota</name>
    <name type="common">Black long sea cucumber</name>
    <name type="synonym">Mertensiothuria leucospilota</name>
    <dbReference type="NCBI Taxonomy" id="206669"/>
    <lineage>
        <taxon>Eukaryota</taxon>
        <taxon>Metazoa</taxon>
        <taxon>Echinodermata</taxon>
        <taxon>Eleutherozoa</taxon>
        <taxon>Echinozoa</taxon>
        <taxon>Holothuroidea</taxon>
        <taxon>Aspidochirotacea</taxon>
        <taxon>Aspidochirotida</taxon>
        <taxon>Holothuriidae</taxon>
        <taxon>Holothuria</taxon>
    </lineage>
</organism>
<evidence type="ECO:0000313" key="2">
    <source>
        <dbReference type="Proteomes" id="UP001152320"/>
    </source>
</evidence>
<dbReference type="Proteomes" id="UP001152320">
    <property type="component" value="Chromosome 15"/>
</dbReference>
<accession>A0A9Q1BL37</accession>